<gene>
    <name evidence="2" type="ORF">MTO99_18105</name>
</gene>
<dbReference type="InterPro" id="IPR004942">
    <property type="entry name" value="Roadblock/LAMTOR2_dom"/>
</dbReference>
<evidence type="ECO:0000259" key="1">
    <source>
        <dbReference type="SMART" id="SM00960"/>
    </source>
</evidence>
<dbReference type="PANTHER" id="PTHR36222:SF1">
    <property type="entry name" value="SERINE PROTEASE INHIBITOR RV3364C"/>
    <property type="match status" value="1"/>
</dbReference>
<evidence type="ECO:0000313" key="3">
    <source>
        <dbReference type="Proteomes" id="UP000832097"/>
    </source>
</evidence>
<dbReference type="Gene3D" id="3.30.450.30">
    <property type="entry name" value="Dynein light chain 2a, cytoplasmic"/>
    <property type="match status" value="1"/>
</dbReference>
<keyword evidence="3" id="KW-1185">Reference proteome</keyword>
<name>A0ABY4BY45_9MICO</name>
<dbReference type="PANTHER" id="PTHR36222">
    <property type="entry name" value="SERINE PROTEASE INHIBITOR RV3364C"/>
    <property type="match status" value="1"/>
</dbReference>
<dbReference type="EMBL" id="CP094528">
    <property type="protein sequence ID" value="UOE44044.1"/>
    <property type="molecule type" value="Genomic_DNA"/>
</dbReference>
<reference evidence="2 3" key="1">
    <citation type="submission" date="2022-03" db="EMBL/GenBank/DDBJ databases">
        <title>Mucilaginibacter sp. isolated from the gut of Protaetia brevitarsis seulensis larvae.</title>
        <authorList>
            <person name="Won M."/>
            <person name="Kim S.-J."/>
            <person name="Kwon S.-W."/>
        </authorList>
    </citation>
    <scope>NUCLEOTIDE SEQUENCE [LARGE SCALE GENOMIC DNA]</scope>
    <source>
        <strain evidence="2 3">CFWR-12</strain>
    </source>
</reference>
<organism evidence="2 3">
    <name type="scientific">Agromyces larvae</name>
    <dbReference type="NCBI Taxonomy" id="2929802"/>
    <lineage>
        <taxon>Bacteria</taxon>
        <taxon>Bacillati</taxon>
        <taxon>Actinomycetota</taxon>
        <taxon>Actinomycetes</taxon>
        <taxon>Micrococcales</taxon>
        <taxon>Microbacteriaceae</taxon>
        <taxon>Agromyces</taxon>
    </lineage>
</organism>
<dbReference type="InterPro" id="IPR053141">
    <property type="entry name" value="Mycobact_SerProt_Inhib_Rv3364c"/>
</dbReference>
<sequence>MGRRVTTAPANLDWLVDSLTQRTPDVAHAILVSADGLPMARSAGFPPDRADQLAAITSGLTSLTQGAARALGAGQVHQMVVEMDGGYLVVMSVGEGSSLAALAAPQCDLGQVGYQMQLLIARVATALTPEIRTAARSAF</sequence>
<proteinExistence type="predicted"/>
<accession>A0ABY4BY45</accession>
<protein>
    <submittedName>
        <fullName evidence="2">Roadblock/LC7 domain-containing protein</fullName>
    </submittedName>
</protein>
<dbReference type="SMART" id="SM00960">
    <property type="entry name" value="Robl_LC7"/>
    <property type="match status" value="1"/>
</dbReference>
<dbReference type="Pfam" id="PF03259">
    <property type="entry name" value="Robl_LC7"/>
    <property type="match status" value="1"/>
</dbReference>
<dbReference type="SUPFAM" id="SSF103196">
    <property type="entry name" value="Roadblock/LC7 domain"/>
    <property type="match status" value="1"/>
</dbReference>
<feature type="domain" description="Roadblock/LAMTOR2" evidence="1">
    <location>
        <begin position="13"/>
        <end position="103"/>
    </location>
</feature>
<evidence type="ECO:0000313" key="2">
    <source>
        <dbReference type="EMBL" id="UOE44044.1"/>
    </source>
</evidence>
<dbReference type="Proteomes" id="UP000832097">
    <property type="component" value="Chromosome"/>
</dbReference>